<evidence type="ECO:0000256" key="4">
    <source>
        <dbReference type="ARBA" id="ARBA00022597"/>
    </source>
</evidence>
<keyword evidence="7 12" id="KW-0812">Transmembrane</keyword>
<evidence type="ECO:0000259" key="13">
    <source>
        <dbReference type="PROSITE" id="PS51093"/>
    </source>
</evidence>
<evidence type="ECO:0000256" key="10">
    <source>
        <dbReference type="ARBA" id="ARBA00023136"/>
    </source>
</evidence>
<keyword evidence="10 12" id="KW-0472">Membrane</keyword>
<evidence type="ECO:0000256" key="1">
    <source>
        <dbReference type="ARBA" id="ARBA00004651"/>
    </source>
</evidence>
<dbReference type="InterPro" id="IPR036878">
    <property type="entry name" value="Glu_permease_IIB"/>
</dbReference>
<dbReference type="Pfam" id="PF00358">
    <property type="entry name" value="PTS_EIIA_1"/>
    <property type="match status" value="1"/>
</dbReference>
<feature type="transmembrane region" description="Helical" evidence="12">
    <location>
        <begin position="202"/>
        <end position="227"/>
    </location>
</feature>
<dbReference type="Proteomes" id="UP000613208">
    <property type="component" value="Unassembled WGS sequence"/>
</dbReference>
<dbReference type="Pfam" id="PF00367">
    <property type="entry name" value="PTS_EIIB"/>
    <property type="match status" value="1"/>
</dbReference>
<accession>A0A916VE12</accession>
<dbReference type="GO" id="GO:0015771">
    <property type="term" value="P:trehalose transport"/>
    <property type="evidence" value="ECO:0007669"/>
    <property type="project" value="TreeGrafter"/>
</dbReference>
<protein>
    <submittedName>
        <fullName evidence="16">PTS beta-glucoside transporter subunit EIIBCA</fullName>
    </submittedName>
</protein>
<dbReference type="Pfam" id="PF02378">
    <property type="entry name" value="PTS_EIIC"/>
    <property type="match status" value="1"/>
</dbReference>
<dbReference type="PROSITE" id="PS51103">
    <property type="entry name" value="PTS_EIIC_TYPE_1"/>
    <property type="match status" value="1"/>
</dbReference>
<dbReference type="PANTHER" id="PTHR30175:SF1">
    <property type="entry name" value="PTS SYSTEM ARBUTIN-, CELLOBIOSE-, AND SALICIN-SPECIFIC EIIBC COMPONENT-RELATED"/>
    <property type="match status" value="1"/>
</dbReference>
<dbReference type="NCBIfam" id="TIGR00830">
    <property type="entry name" value="PTBA"/>
    <property type="match status" value="1"/>
</dbReference>
<keyword evidence="3" id="KW-1003">Cell membrane</keyword>
<feature type="transmembrane region" description="Helical" evidence="12">
    <location>
        <begin position="248"/>
        <end position="269"/>
    </location>
</feature>
<keyword evidence="4" id="KW-0762">Sugar transport</keyword>
<dbReference type="SUPFAM" id="SSF51261">
    <property type="entry name" value="Duplicated hybrid motif"/>
    <property type="match status" value="1"/>
</dbReference>
<dbReference type="InterPro" id="IPR003352">
    <property type="entry name" value="PTS_EIIC"/>
</dbReference>
<keyword evidence="5" id="KW-0808">Transferase</keyword>
<dbReference type="InterPro" id="IPR001127">
    <property type="entry name" value="PTS_EIIA_1_perm"/>
</dbReference>
<feature type="transmembrane region" description="Helical" evidence="12">
    <location>
        <begin position="429"/>
        <end position="450"/>
    </location>
</feature>
<name>A0A916VE12_9FIRM</name>
<feature type="transmembrane region" description="Helical" evidence="12">
    <location>
        <begin position="356"/>
        <end position="378"/>
    </location>
</feature>
<feature type="transmembrane region" description="Helical" evidence="12">
    <location>
        <begin position="176"/>
        <end position="196"/>
    </location>
</feature>
<dbReference type="Gene3D" id="2.70.70.10">
    <property type="entry name" value="Glucose Permease (Domain IIA)"/>
    <property type="match status" value="1"/>
</dbReference>
<dbReference type="PANTHER" id="PTHR30175">
    <property type="entry name" value="PHOSPHOTRANSFERASE SYSTEM TRANSPORT PROTEIN"/>
    <property type="match status" value="1"/>
</dbReference>
<feature type="active site" description="Phosphocysteine intermediate; for EIIB activity" evidence="11">
    <location>
        <position position="26"/>
    </location>
</feature>
<dbReference type="CDD" id="cd00212">
    <property type="entry name" value="PTS_IIB_glc"/>
    <property type="match status" value="1"/>
</dbReference>
<dbReference type="PROSITE" id="PS51093">
    <property type="entry name" value="PTS_EIIA_TYPE_1"/>
    <property type="match status" value="1"/>
</dbReference>
<dbReference type="GO" id="GO:0005886">
    <property type="term" value="C:plasma membrane"/>
    <property type="evidence" value="ECO:0007669"/>
    <property type="project" value="UniProtKB-SubCell"/>
</dbReference>
<dbReference type="NCBIfam" id="TIGR01995">
    <property type="entry name" value="PTS-II-ABC-beta"/>
    <property type="match status" value="1"/>
</dbReference>
<keyword evidence="2" id="KW-0813">Transport</keyword>
<evidence type="ECO:0000313" key="17">
    <source>
        <dbReference type="Proteomes" id="UP000613208"/>
    </source>
</evidence>
<feature type="transmembrane region" description="Helical" evidence="12">
    <location>
        <begin position="385"/>
        <end position="409"/>
    </location>
</feature>
<feature type="domain" description="PTS EIIC type-1" evidence="15">
    <location>
        <begin position="116"/>
        <end position="462"/>
    </location>
</feature>
<dbReference type="AlphaFoldDB" id="A0A916VE12"/>
<keyword evidence="8" id="KW-0418">Kinase</keyword>
<evidence type="ECO:0000256" key="2">
    <source>
        <dbReference type="ARBA" id="ARBA00022448"/>
    </source>
</evidence>
<dbReference type="Gene3D" id="3.30.1360.60">
    <property type="entry name" value="Glucose permease domain IIB"/>
    <property type="match status" value="1"/>
</dbReference>
<keyword evidence="17" id="KW-1185">Reference proteome</keyword>
<dbReference type="InterPro" id="IPR050558">
    <property type="entry name" value="PTS_Sugar-Specific_Components"/>
</dbReference>
<dbReference type="PROSITE" id="PS01035">
    <property type="entry name" value="PTS_EIIB_TYPE_1_CYS"/>
    <property type="match status" value="1"/>
</dbReference>
<organism evidence="16 17">
    <name type="scientific">Anaerostipes butyraticus</name>
    <dbReference type="NCBI Taxonomy" id="645466"/>
    <lineage>
        <taxon>Bacteria</taxon>
        <taxon>Bacillati</taxon>
        <taxon>Bacillota</taxon>
        <taxon>Clostridia</taxon>
        <taxon>Lachnospirales</taxon>
        <taxon>Lachnospiraceae</taxon>
        <taxon>Anaerostipes</taxon>
    </lineage>
</organism>
<proteinExistence type="predicted"/>
<evidence type="ECO:0000256" key="9">
    <source>
        <dbReference type="ARBA" id="ARBA00022989"/>
    </source>
</evidence>
<evidence type="ECO:0000256" key="5">
    <source>
        <dbReference type="ARBA" id="ARBA00022679"/>
    </source>
</evidence>
<evidence type="ECO:0000256" key="11">
    <source>
        <dbReference type="PROSITE-ProRule" id="PRU00421"/>
    </source>
</evidence>
<dbReference type="PROSITE" id="PS00371">
    <property type="entry name" value="PTS_EIIA_TYPE_1_HIS"/>
    <property type="match status" value="1"/>
</dbReference>
<gene>
    <name evidence="16" type="primary">PTS-EII</name>
    <name evidence="16" type="ORF">ANBU17_21700</name>
</gene>
<dbReference type="GO" id="GO:0008982">
    <property type="term" value="F:protein-N(PI)-phosphohistidine-sugar phosphotransferase activity"/>
    <property type="evidence" value="ECO:0007669"/>
    <property type="project" value="InterPro"/>
</dbReference>
<feature type="domain" description="PTS EIIA type-1" evidence="13">
    <location>
        <begin position="498"/>
        <end position="602"/>
    </location>
</feature>
<keyword evidence="6" id="KW-0598">Phosphotransferase system</keyword>
<sequence>MDYSTTAQKLIENLGGQSNIRTVTHCMTRLRFILNDESVVDDKIVENIPGVMGIMKKSGQYQVIIGNNVAKCYQEVTKPGNFAGSSSAADQPKEKQNPVNVALDFIAGCMTSLISAIIAGGLLKVLAILLGPSLLGILETTSDTYIIINAIGDAAFYFLPVFVAYTASKKLNCNTFLSVMVAAMLIHPDIISLLGSDTPTRLFGVIPVIHGSYSSSVIPAMFSTILLKYVEIFIDKITPEWSKNFLKPLLIVVIVAPVTLCILAPIGLIVGNGLQYVLNGIYNFAPWLALALFAGFMPFIVMTGMHWAFVPASLLAIASAGFDTMLLPAMLSSNLAQAGATFAVAFKTKDSKMKQIAFPAGISALLAGVTEPAMYGVTLKLKKPMYAACIASGIGGLITGLVQLKAYAFATPCLTAIVQFVAPDGGQNFIYACIIAAAAFILAFIFTFIVTKNEAPAEGSDNTAIMTDADTAEPAASSQPAVANPLTGEAIPLENVNDPTFAAGILGQGYAVIPSEGKVYAPFDGSVETLMDTHHALGLTSRQGTTLLIHVGLETVSLGGKYFTPHVKQGDTFKKGDLLLSFDLDSLKKEGFDTSTPVIVTNTDDYQELKLTKTGAVNAGEEILTLTR</sequence>
<comment type="caution">
    <text evidence="16">The sequence shown here is derived from an EMBL/GenBank/DDBJ whole genome shotgun (WGS) entry which is preliminary data.</text>
</comment>
<evidence type="ECO:0000256" key="6">
    <source>
        <dbReference type="ARBA" id="ARBA00022683"/>
    </source>
</evidence>
<reference evidence="16" key="1">
    <citation type="submission" date="2020-06" db="EMBL/GenBank/DDBJ databases">
        <title>Characterization of fructooligosaccharide metabolism and fructooligosaccharide-degrading enzymes in human commensal butyrate producers.</title>
        <authorList>
            <person name="Tanno H."/>
            <person name="Fujii T."/>
            <person name="Hirano K."/>
            <person name="Maeno S."/>
            <person name="Tonozuka T."/>
            <person name="Sakamoto M."/>
            <person name="Ohkuma M."/>
            <person name="Tochio T."/>
            <person name="Endo A."/>
        </authorList>
    </citation>
    <scope>NUCLEOTIDE SEQUENCE</scope>
    <source>
        <strain evidence="16">JCM 17466</strain>
    </source>
</reference>
<dbReference type="InterPro" id="IPR011297">
    <property type="entry name" value="PTS_IIABC_b_glu"/>
</dbReference>
<dbReference type="InterPro" id="IPR013013">
    <property type="entry name" value="PTS_EIIC_1"/>
</dbReference>
<evidence type="ECO:0000259" key="15">
    <source>
        <dbReference type="PROSITE" id="PS51103"/>
    </source>
</evidence>
<feature type="domain" description="PTS EIIB type-1" evidence="14">
    <location>
        <begin position="4"/>
        <end position="86"/>
    </location>
</feature>
<dbReference type="EMBL" id="BLYI01000046">
    <property type="protein sequence ID" value="GFO85823.1"/>
    <property type="molecule type" value="Genomic_DNA"/>
</dbReference>
<comment type="subcellular location">
    <subcellularLocation>
        <location evidence="1">Cell membrane</location>
        <topology evidence="1">Multi-pass membrane protein</topology>
    </subcellularLocation>
</comment>
<evidence type="ECO:0000259" key="14">
    <source>
        <dbReference type="PROSITE" id="PS51098"/>
    </source>
</evidence>
<dbReference type="FunFam" id="3.30.1360.60:FF:000001">
    <property type="entry name" value="PTS system glucose-specific IIBC component PtsG"/>
    <property type="match status" value="1"/>
</dbReference>
<dbReference type="InterPro" id="IPR011055">
    <property type="entry name" value="Dup_hybrid_motif"/>
</dbReference>
<dbReference type="PROSITE" id="PS51098">
    <property type="entry name" value="PTS_EIIB_TYPE_1"/>
    <property type="match status" value="1"/>
</dbReference>
<feature type="transmembrane region" description="Helical" evidence="12">
    <location>
        <begin position="113"/>
        <end position="138"/>
    </location>
</feature>
<feature type="transmembrane region" description="Helical" evidence="12">
    <location>
        <begin position="314"/>
        <end position="336"/>
    </location>
</feature>
<dbReference type="FunFam" id="2.70.70.10:FF:000001">
    <property type="entry name" value="PTS system glucose-specific IIA component"/>
    <property type="match status" value="1"/>
</dbReference>
<evidence type="ECO:0000256" key="12">
    <source>
        <dbReference type="SAM" id="Phobius"/>
    </source>
</evidence>
<evidence type="ECO:0000313" key="16">
    <source>
        <dbReference type="EMBL" id="GFO85823.1"/>
    </source>
</evidence>
<dbReference type="GO" id="GO:0016301">
    <property type="term" value="F:kinase activity"/>
    <property type="evidence" value="ECO:0007669"/>
    <property type="project" value="UniProtKB-KW"/>
</dbReference>
<dbReference type="GO" id="GO:0090589">
    <property type="term" value="F:protein-phosphocysteine-trehalose phosphotransferase system transporter activity"/>
    <property type="evidence" value="ECO:0007669"/>
    <property type="project" value="TreeGrafter"/>
</dbReference>
<feature type="transmembrane region" description="Helical" evidence="12">
    <location>
        <begin position="144"/>
        <end position="164"/>
    </location>
</feature>
<evidence type="ECO:0000256" key="8">
    <source>
        <dbReference type="ARBA" id="ARBA00022777"/>
    </source>
</evidence>
<dbReference type="GO" id="GO:0009401">
    <property type="term" value="P:phosphoenolpyruvate-dependent sugar phosphotransferase system"/>
    <property type="evidence" value="ECO:0007669"/>
    <property type="project" value="UniProtKB-KW"/>
</dbReference>
<keyword evidence="9 12" id="KW-1133">Transmembrane helix</keyword>
<evidence type="ECO:0000256" key="7">
    <source>
        <dbReference type="ARBA" id="ARBA00022692"/>
    </source>
</evidence>
<dbReference type="RefSeq" id="WP_201311516.1">
    <property type="nucleotide sequence ID" value="NZ_BLYI01000046.1"/>
</dbReference>
<evidence type="ECO:0000256" key="3">
    <source>
        <dbReference type="ARBA" id="ARBA00022475"/>
    </source>
</evidence>
<feature type="transmembrane region" description="Helical" evidence="12">
    <location>
        <begin position="281"/>
        <end position="302"/>
    </location>
</feature>
<dbReference type="InterPro" id="IPR018113">
    <property type="entry name" value="PTrfase_EIIB_Cys"/>
</dbReference>
<dbReference type="SUPFAM" id="SSF55604">
    <property type="entry name" value="Glucose permease domain IIB"/>
    <property type="match status" value="1"/>
</dbReference>
<dbReference type="InterPro" id="IPR001996">
    <property type="entry name" value="PTS_IIB_1"/>
</dbReference>